<dbReference type="InterPro" id="IPR050109">
    <property type="entry name" value="HTH-type_TetR-like_transc_reg"/>
</dbReference>
<accession>A0ABQ1YGN5</accession>
<dbReference type="Gene3D" id="1.10.357.10">
    <property type="entry name" value="Tetracycline Repressor, domain 2"/>
    <property type="match status" value="1"/>
</dbReference>
<feature type="DNA-binding region" description="H-T-H motif" evidence="2">
    <location>
        <begin position="36"/>
        <end position="55"/>
    </location>
</feature>
<keyword evidence="1 2" id="KW-0238">DNA-binding</keyword>
<dbReference type="Pfam" id="PF00440">
    <property type="entry name" value="TetR_N"/>
    <property type="match status" value="1"/>
</dbReference>
<feature type="domain" description="HTH tetR-type" evidence="3">
    <location>
        <begin position="14"/>
        <end position="73"/>
    </location>
</feature>
<evidence type="ECO:0000313" key="4">
    <source>
        <dbReference type="EMBL" id="GGH25557.1"/>
    </source>
</evidence>
<dbReference type="PANTHER" id="PTHR30055">
    <property type="entry name" value="HTH-TYPE TRANSCRIPTIONAL REGULATOR RUTR"/>
    <property type="match status" value="1"/>
</dbReference>
<dbReference type="RefSeq" id="WP_188539324.1">
    <property type="nucleotide sequence ID" value="NZ_BMFT01000001.1"/>
</dbReference>
<evidence type="ECO:0000256" key="1">
    <source>
        <dbReference type="ARBA" id="ARBA00023125"/>
    </source>
</evidence>
<dbReference type="PROSITE" id="PS50977">
    <property type="entry name" value="HTH_TETR_2"/>
    <property type="match status" value="1"/>
</dbReference>
<organism evidence="4 5">
    <name type="scientific">Paenibacillus segetis</name>
    <dbReference type="NCBI Taxonomy" id="1325360"/>
    <lineage>
        <taxon>Bacteria</taxon>
        <taxon>Bacillati</taxon>
        <taxon>Bacillota</taxon>
        <taxon>Bacilli</taxon>
        <taxon>Bacillales</taxon>
        <taxon>Paenibacillaceae</taxon>
        <taxon>Paenibacillus</taxon>
    </lineage>
</organism>
<gene>
    <name evidence="4" type="ORF">GCM10008013_25900</name>
</gene>
<reference evidence="5" key="1">
    <citation type="journal article" date="2019" name="Int. J. Syst. Evol. Microbiol.">
        <title>The Global Catalogue of Microorganisms (GCM) 10K type strain sequencing project: providing services to taxonomists for standard genome sequencing and annotation.</title>
        <authorList>
            <consortium name="The Broad Institute Genomics Platform"/>
            <consortium name="The Broad Institute Genome Sequencing Center for Infectious Disease"/>
            <person name="Wu L."/>
            <person name="Ma J."/>
        </authorList>
    </citation>
    <scope>NUCLEOTIDE SEQUENCE [LARGE SCALE GENOMIC DNA]</scope>
    <source>
        <strain evidence="5">CGMCC 1.12769</strain>
    </source>
</reference>
<comment type="caution">
    <text evidence="4">The sequence shown here is derived from an EMBL/GenBank/DDBJ whole genome shotgun (WGS) entry which is preliminary data.</text>
</comment>
<evidence type="ECO:0000259" key="3">
    <source>
        <dbReference type="PROSITE" id="PS50977"/>
    </source>
</evidence>
<dbReference type="PRINTS" id="PR00455">
    <property type="entry name" value="HTHTETR"/>
</dbReference>
<keyword evidence="5" id="KW-1185">Reference proteome</keyword>
<proteinExistence type="predicted"/>
<name>A0ABQ1YGN5_9BACL</name>
<protein>
    <recommendedName>
        <fullName evidence="3">HTH tetR-type domain-containing protein</fullName>
    </recommendedName>
</protein>
<dbReference type="InterPro" id="IPR009057">
    <property type="entry name" value="Homeodomain-like_sf"/>
</dbReference>
<dbReference type="Proteomes" id="UP000659344">
    <property type="component" value="Unassembled WGS sequence"/>
</dbReference>
<dbReference type="EMBL" id="BMFT01000001">
    <property type="protein sequence ID" value="GGH25557.1"/>
    <property type="molecule type" value="Genomic_DNA"/>
</dbReference>
<dbReference type="InterPro" id="IPR001647">
    <property type="entry name" value="HTH_TetR"/>
</dbReference>
<dbReference type="PANTHER" id="PTHR30055:SF226">
    <property type="entry name" value="HTH-TYPE TRANSCRIPTIONAL REGULATOR PKSA"/>
    <property type="match status" value="1"/>
</dbReference>
<dbReference type="SUPFAM" id="SSF46689">
    <property type="entry name" value="Homeodomain-like"/>
    <property type="match status" value="1"/>
</dbReference>
<evidence type="ECO:0000256" key="2">
    <source>
        <dbReference type="PROSITE-ProRule" id="PRU00335"/>
    </source>
</evidence>
<evidence type="ECO:0000313" key="5">
    <source>
        <dbReference type="Proteomes" id="UP000659344"/>
    </source>
</evidence>
<sequence length="205" mass="23316">MTPRTREQNEEIRRSRMSQIVNAAADVYLDKGMLMEIRDVALQAGLGYGTVYHYYKNKGDLLHDLLWQAMERASDWMYDIATHGNSTQRELKSVVVSLMEHWAEDHAMYLLCKLQCDDFRSLFEEQTTQQLSAAYQEKMIIPLARIIGYGTSRSLSVATRKAEMLLAAMTGCTLAPLSRGSLSEDARDIADFLCEGLIQHKQVQT</sequence>